<sequence>MLFCFHLSRTVPICDSVAYGRGVGLVPSSCPAGYERNGALCYPNCASGFYGVGPVCWQICPSSYTDIGAICSRPVSGISSTRNCPWYDVCGLTFARGCSSCPSDYHNDGCTCSRGDQSFAKQSYGRGAGIGLTCSGDQDYDAGLCYTKCRPGYNGVGPVCWAACNY</sequence>
<evidence type="ECO:0000313" key="2">
    <source>
        <dbReference type="Proteomes" id="UP000747110"/>
    </source>
</evidence>
<gene>
    <name evidence="1" type="ORF">Vretifemale_15825</name>
</gene>
<name>A0A8J4FX37_9CHLO</name>
<protein>
    <submittedName>
        <fullName evidence="1">Uncharacterized protein</fullName>
    </submittedName>
</protein>
<reference evidence="1" key="1">
    <citation type="journal article" date="2021" name="Proc. Natl. Acad. Sci. U.S.A.">
        <title>Three genomes in the algal genus Volvox reveal the fate of a haploid sex-determining region after a transition to homothallism.</title>
        <authorList>
            <person name="Yamamoto K."/>
            <person name="Hamaji T."/>
            <person name="Kawai-Toyooka H."/>
            <person name="Matsuzaki R."/>
            <person name="Takahashi F."/>
            <person name="Nishimura Y."/>
            <person name="Kawachi M."/>
            <person name="Noguchi H."/>
            <person name="Minakuchi Y."/>
            <person name="Umen J.G."/>
            <person name="Toyoda A."/>
            <person name="Nozaki H."/>
        </authorList>
    </citation>
    <scope>NUCLEOTIDE SEQUENCE</scope>
    <source>
        <strain evidence="1">NIES-3786</strain>
    </source>
</reference>
<dbReference type="OrthoDB" id="528882at2759"/>
<accession>A0A8J4FX37</accession>
<dbReference type="Proteomes" id="UP000747110">
    <property type="component" value="Unassembled WGS sequence"/>
</dbReference>
<comment type="caution">
    <text evidence="1">The sequence shown here is derived from an EMBL/GenBank/DDBJ whole genome shotgun (WGS) entry which is preliminary data.</text>
</comment>
<proteinExistence type="predicted"/>
<dbReference type="EMBL" id="BNCP01000041">
    <property type="protein sequence ID" value="GIL87782.1"/>
    <property type="molecule type" value="Genomic_DNA"/>
</dbReference>
<dbReference type="AlphaFoldDB" id="A0A8J4FX37"/>
<keyword evidence="2" id="KW-1185">Reference proteome</keyword>
<evidence type="ECO:0000313" key="1">
    <source>
        <dbReference type="EMBL" id="GIL87782.1"/>
    </source>
</evidence>
<dbReference type="PANTHER" id="PTHR34859:SF2">
    <property type="entry name" value="LYSM DOMAIN-CONTAINING PROTEIN"/>
    <property type="match status" value="1"/>
</dbReference>
<dbReference type="PANTHER" id="PTHR34859">
    <property type="entry name" value="UNNAMED PRODUCT"/>
    <property type="match status" value="1"/>
</dbReference>
<organism evidence="1 2">
    <name type="scientific">Volvox reticuliferus</name>
    <dbReference type="NCBI Taxonomy" id="1737510"/>
    <lineage>
        <taxon>Eukaryota</taxon>
        <taxon>Viridiplantae</taxon>
        <taxon>Chlorophyta</taxon>
        <taxon>core chlorophytes</taxon>
        <taxon>Chlorophyceae</taxon>
        <taxon>CS clade</taxon>
        <taxon>Chlamydomonadales</taxon>
        <taxon>Volvocaceae</taxon>
        <taxon>Volvox</taxon>
    </lineage>
</organism>